<name>A0A1H3HQ98_9PSEU</name>
<dbReference type="InterPro" id="IPR036366">
    <property type="entry name" value="PGBDSf"/>
</dbReference>
<dbReference type="GO" id="GO:1990281">
    <property type="term" value="C:efflux pump complex"/>
    <property type="evidence" value="ECO:0007669"/>
    <property type="project" value="TreeGrafter"/>
</dbReference>
<dbReference type="GO" id="GO:0015562">
    <property type="term" value="F:efflux transmembrane transporter activity"/>
    <property type="evidence" value="ECO:0007669"/>
    <property type="project" value="TreeGrafter"/>
</dbReference>
<feature type="domain" description="Peptidoglycan binding-like" evidence="2">
    <location>
        <begin position="110"/>
        <end position="161"/>
    </location>
</feature>
<evidence type="ECO:0000256" key="1">
    <source>
        <dbReference type="SAM" id="MobiDB-lite"/>
    </source>
</evidence>
<feature type="region of interest" description="Disordered" evidence="1">
    <location>
        <begin position="229"/>
        <end position="257"/>
    </location>
</feature>
<dbReference type="SUPFAM" id="SSF47090">
    <property type="entry name" value="PGBD-like"/>
    <property type="match status" value="1"/>
</dbReference>
<dbReference type="Gene3D" id="2.40.420.20">
    <property type="match status" value="1"/>
</dbReference>
<dbReference type="Proteomes" id="UP000199529">
    <property type="component" value="Unassembled WGS sequence"/>
</dbReference>
<reference evidence="4" key="1">
    <citation type="submission" date="2016-10" db="EMBL/GenBank/DDBJ databases">
        <authorList>
            <person name="Varghese N."/>
            <person name="Submissions S."/>
        </authorList>
    </citation>
    <scope>NUCLEOTIDE SEQUENCE [LARGE SCALE GENOMIC DNA]</scope>
    <source>
        <strain evidence="4">CGMCC 4.3530</strain>
    </source>
</reference>
<feature type="compositionally biased region" description="Polar residues" evidence="1">
    <location>
        <begin position="234"/>
        <end position="244"/>
    </location>
</feature>
<keyword evidence="4" id="KW-1185">Reference proteome</keyword>
<dbReference type="STRING" id="418495.SAMN05216215_102141"/>
<evidence type="ECO:0000313" key="3">
    <source>
        <dbReference type="EMBL" id="SDY17415.1"/>
    </source>
</evidence>
<evidence type="ECO:0000259" key="2">
    <source>
        <dbReference type="Pfam" id="PF01471"/>
    </source>
</evidence>
<protein>
    <submittedName>
        <fullName evidence="3">Putative peptidoglycan binding domain-containing protein</fullName>
    </submittedName>
</protein>
<gene>
    <name evidence="3" type="ORF">SAMN05216215_102141</name>
</gene>
<dbReference type="AlphaFoldDB" id="A0A1H3HQ98"/>
<evidence type="ECO:0000313" key="4">
    <source>
        <dbReference type="Proteomes" id="UP000199529"/>
    </source>
</evidence>
<sequence length="348" mass="35829">MAAAAVGGSTLVLAGCGNQGANVDRASALPPSTTEITRTDLVESKTVDGHWDFASRRAVKAAVDGTVTTAATAGKTVERGQALYSLNARPVVLLYGTTPVFRDMKLGDKGPDVRQLHQNLRALGYGRGLKATQEFDGATEAAVKSWQKDLGIIDPNGVVGQGDVVFQPEAVRVVSADAPLAERVGPDKPVLTVASPQPIILAGLDQSDQDLARTGTKVEVTLPEGTTVHGEVSKTIQPDATSDPGSGGTSGSSTQSGLKVEITLAESVQNAGAQGTASVRFIQESRQGVLTVPVEAIVALWEGGYGLQVVTGDQVRVVRVEPGMTADGRIEVTGPGLAEGMKVGVATT</sequence>
<accession>A0A1H3HQ98</accession>
<dbReference type="InterPro" id="IPR002477">
    <property type="entry name" value="Peptidoglycan-bd-like"/>
</dbReference>
<organism evidence="3 4">
    <name type="scientific">Saccharopolyspora shandongensis</name>
    <dbReference type="NCBI Taxonomy" id="418495"/>
    <lineage>
        <taxon>Bacteria</taxon>
        <taxon>Bacillati</taxon>
        <taxon>Actinomycetota</taxon>
        <taxon>Actinomycetes</taxon>
        <taxon>Pseudonocardiales</taxon>
        <taxon>Pseudonocardiaceae</taxon>
        <taxon>Saccharopolyspora</taxon>
    </lineage>
</organism>
<dbReference type="Pfam" id="PF01471">
    <property type="entry name" value="PG_binding_1"/>
    <property type="match status" value="1"/>
</dbReference>
<dbReference type="Gene3D" id="1.10.101.10">
    <property type="entry name" value="PGBD-like superfamily/PGBD"/>
    <property type="match status" value="1"/>
</dbReference>
<dbReference type="OrthoDB" id="3268648at2"/>
<dbReference type="PANTHER" id="PTHR30469">
    <property type="entry name" value="MULTIDRUG RESISTANCE PROTEIN MDTA"/>
    <property type="match status" value="1"/>
</dbReference>
<proteinExistence type="predicted"/>
<dbReference type="InterPro" id="IPR036365">
    <property type="entry name" value="PGBD-like_sf"/>
</dbReference>
<dbReference type="RefSeq" id="WP_093268287.1">
    <property type="nucleotide sequence ID" value="NZ_FNOK01000021.1"/>
</dbReference>
<dbReference type="EMBL" id="FNOK01000021">
    <property type="protein sequence ID" value="SDY17415.1"/>
    <property type="molecule type" value="Genomic_DNA"/>
</dbReference>